<organism evidence="6 7">
    <name type="scientific">Trichostrongylus colubriformis</name>
    <name type="common">Black scour worm</name>
    <dbReference type="NCBI Taxonomy" id="6319"/>
    <lineage>
        <taxon>Eukaryota</taxon>
        <taxon>Metazoa</taxon>
        <taxon>Ecdysozoa</taxon>
        <taxon>Nematoda</taxon>
        <taxon>Chromadorea</taxon>
        <taxon>Rhabditida</taxon>
        <taxon>Rhabditina</taxon>
        <taxon>Rhabditomorpha</taxon>
        <taxon>Strongyloidea</taxon>
        <taxon>Trichostrongylidae</taxon>
        <taxon>Trichostrongylus</taxon>
    </lineage>
</organism>
<comment type="pathway">
    <text evidence="2">Carbohydrate metabolism; galactose metabolism.</text>
</comment>
<dbReference type="GO" id="GO:0004034">
    <property type="term" value="F:aldose 1-epimerase activity"/>
    <property type="evidence" value="ECO:0007669"/>
    <property type="project" value="UniProtKB-EC"/>
</dbReference>
<evidence type="ECO:0000256" key="2">
    <source>
        <dbReference type="ARBA" id="ARBA00004947"/>
    </source>
</evidence>
<dbReference type="Pfam" id="PF01263">
    <property type="entry name" value="Aldose_epim"/>
    <property type="match status" value="1"/>
</dbReference>
<dbReference type="Proteomes" id="UP001331761">
    <property type="component" value="Unassembled WGS sequence"/>
</dbReference>
<dbReference type="Gene3D" id="2.70.98.10">
    <property type="match status" value="1"/>
</dbReference>
<evidence type="ECO:0000256" key="4">
    <source>
        <dbReference type="ARBA" id="ARBA00032729"/>
    </source>
</evidence>
<evidence type="ECO:0000256" key="5">
    <source>
        <dbReference type="ARBA" id="ARBA00045743"/>
    </source>
</evidence>
<reference evidence="6 7" key="1">
    <citation type="submission" date="2019-10" db="EMBL/GenBank/DDBJ databases">
        <title>Assembly and Annotation for the nematode Trichostrongylus colubriformis.</title>
        <authorList>
            <person name="Martin J."/>
        </authorList>
    </citation>
    <scope>NUCLEOTIDE SEQUENCE [LARGE SCALE GENOMIC DNA]</scope>
    <source>
        <strain evidence="6">G859</strain>
        <tissue evidence="6">Whole worm</tissue>
    </source>
</reference>
<comment type="caution">
    <text evidence="6">The sequence shown here is derived from an EMBL/GenBank/DDBJ whole genome shotgun (WGS) entry which is preliminary data.</text>
</comment>
<dbReference type="EMBL" id="WIXE01010859">
    <property type="protein sequence ID" value="KAK5977259.1"/>
    <property type="molecule type" value="Genomic_DNA"/>
</dbReference>
<name>A0AAN8FIR2_TRICO</name>
<gene>
    <name evidence="6" type="ORF">GCK32_021528</name>
</gene>
<evidence type="ECO:0000256" key="1">
    <source>
        <dbReference type="ARBA" id="ARBA00001712"/>
    </source>
</evidence>
<dbReference type="PANTHER" id="PTHR10091">
    <property type="entry name" value="ALDOSE-1-EPIMERASE"/>
    <property type="match status" value="1"/>
</dbReference>
<protein>
    <recommendedName>
        <fullName evidence="3">Galactose mutarotase</fullName>
    </recommendedName>
    <alternativeName>
        <fullName evidence="4">Aldose 1-epimerase</fullName>
    </alternativeName>
</protein>
<comment type="function">
    <text evidence="5">Mutarotase that catalyzes the interconversion of beta-D-galactose and alpha-D-galactose during galactose metabolism. Beta-D-galactose is metabolized in the liver into glucose 1-phosphate, the primary metabolic fuel, by the action of four enzymes that constitute the Leloir pathway: GALM, GALK1 (galactokinase), GALT (galactose-1-phosphate uridylyltransferase) and GALE (UDP-galactose-4'-epimerase). Involved in the maintenance of the equilibrium between the beta- and alpha-anomers of galactose, therefore ensuring a sufficient supply of the alpha-anomer for GALK1. Also active on D-glucose although shows a preference for galactose over glucose.</text>
</comment>
<dbReference type="SUPFAM" id="SSF74650">
    <property type="entry name" value="Galactose mutarotase-like"/>
    <property type="match status" value="1"/>
</dbReference>
<sequence length="104" mass="11744">MQAHQFIEITSTQGVTARMIPLGATLTSLFVRDRYGNDIDVVLGFDNVKEYEENTAYFGSTIGRVCNRIRFGHFVFDGKEYRLPINNEPHHLHGGPKGIATVLY</sequence>
<dbReference type="InterPro" id="IPR011013">
    <property type="entry name" value="Gal_mutarotase_sf_dom"/>
</dbReference>
<evidence type="ECO:0000313" key="7">
    <source>
        <dbReference type="Proteomes" id="UP001331761"/>
    </source>
</evidence>
<dbReference type="GO" id="GO:0033499">
    <property type="term" value="P:galactose catabolic process via UDP-galactose, Leloir pathway"/>
    <property type="evidence" value="ECO:0007669"/>
    <property type="project" value="TreeGrafter"/>
</dbReference>
<dbReference type="GO" id="GO:0006006">
    <property type="term" value="P:glucose metabolic process"/>
    <property type="evidence" value="ECO:0007669"/>
    <property type="project" value="TreeGrafter"/>
</dbReference>
<dbReference type="GO" id="GO:0030246">
    <property type="term" value="F:carbohydrate binding"/>
    <property type="evidence" value="ECO:0007669"/>
    <property type="project" value="InterPro"/>
</dbReference>
<comment type="catalytic activity">
    <reaction evidence="1">
        <text>alpha-D-galactose = beta-D-galactose</text>
        <dbReference type="Rhea" id="RHEA:28675"/>
        <dbReference type="ChEBI" id="CHEBI:27667"/>
        <dbReference type="ChEBI" id="CHEBI:28061"/>
        <dbReference type="EC" id="5.1.3.3"/>
    </reaction>
    <physiologicalReaction direction="right-to-left" evidence="1">
        <dbReference type="Rhea" id="RHEA:28677"/>
    </physiologicalReaction>
</comment>
<keyword evidence="7" id="KW-1185">Reference proteome</keyword>
<evidence type="ECO:0000313" key="6">
    <source>
        <dbReference type="EMBL" id="KAK5977259.1"/>
    </source>
</evidence>
<proteinExistence type="predicted"/>
<dbReference type="InterPro" id="IPR008183">
    <property type="entry name" value="Aldose_1/G6P_1-epimerase"/>
</dbReference>
<dbReference type="AlphaFoldDB" id="A0AAN8FIR2"/>
<dbReference type="PANTHER" id="PTHR10091:SF0">
    <property type="entry name" value="GALACTOSE MUTAROTASE"/>
    <property type="match status" value="1"/>
</dbReference>
<dbReference type="InterPro" id="IPR014718">
    <property type="entry name" value="GH-type_carb-bd"/>
</dbReference>
<accession>A0AAN8FIR2</accession>
<evidence type="ECO:0000256" key="3">
    <source>
        <dbReference type="ARBA" id="ARBA00021023"/>
    </source>
</evidence>